<comment type="caution">
    <text evidence="1">The sequence shown here is derived from an EMBL/GenBank/DDBJ whole genome shotgun (WGS) entry which is preliminary data.</text>
</comment>
<name>M5DZI8_9FIRM</name>
<dbReference type="RefSeq" id="WP_005488085.1">
    <property type="nucleotide sequence ID" value="NZ_CAUI01000005.1"/>
</dbReference>
<sequence length="310" mass="36102">MDFKNNSFDANKNIDKFKNVIKSIKKASTNKEYTIQNKIKKIKESYIKNWEEENQLILNKITKQINFKSGIPLPVLSICGKGTREIRFTEYLSYFLNPKNSHGISDKLLKSIFSQEAKKHNLRPDWNQEVEVFSEFNLGAIEKNNKKIYGYADIVILSDDFIMIIEHKILSNESDHPDSDLKQLERYNQILKNNKKFKDRKQIKVYLVPEVSNNINNEWSSMTHQELVNKGLELINDNTLSVTAKENLIRLLMDLAIGPYEILESNLTKLFNLACDLQNNGFKLNKALKFENLLEENELIIDLLTIRKGE</sequence>
<dbReference type="Proteomes" id="UP000012063">
    <property type="component" value="Unassembled WGS sequence"/>
</dbReference>
<gene>
    <name evidence="1" type="ORF">HSACCH_00830</name>
</gene>
<dbReference type="OrthoDB" id="1453311at2"/>
<evidence type="ECO:0000313" key="2">
    <source>
        <dbReference type="Proteomes" id="UP000012063"/>
    </source>
</evidence>
<dbReference type="AlphaFoldDB" id="M5DZI8"/>
<keyword evidence="2" id="KW-1185">Reference proteome</keyword>
<dbReference type="InParanoid" id="M5DZI8"/>
<protein>
    <submittedName>
        <fullName evidence="1">Uncharacterized protein</fullName>
    </submittedName>
</protein>
<accession>M5DZI8</accession>
<proteinExistence type="predicted"/>
<organism evidence="1 2">
    <name type="scientific">Halanaerobium saccharolyticum subsp. saccharolyticum DSM 6643</name>
    <dbReference type="NCBI Taxonomy" id="1293054"/>
    <lineage>
        <taxon>Bacteria</taxon>
        <taxon>Bacillati</taxon>
        <taxon>Bacillota</taxon>
        <taxon>Clostridia</taxon>
        <taxon>Halanaerobiales</taxon>
        <taxon>Halanaerobiaceae</taxon>
        <taxon>Halanaerobium</taxon>
    </lineage>
</organism>
<dbReference type="EMBL" id="CAUI01000005">
    <property type="protein sequence ID" value="CCU78691.1"/>
    <property type="molecule type" value="Genomic_DNA"/>
</dbReference>
<dbReference type="InterPro" id="IPR029470">
    <property type="entry name" value="PDDEXK_4"/>
</dbReference>
<reference evidence="2" key="1">
    <citation type="journal article" date="2013" name="Genome Announc.">
        <title>Genome Sequence of Halanaerobium saccharolyticum subsp. saccharolyticum Strain DSM 6643T, a Halophilic Hydrogen-Producing Bacterium.</title>
        <authorList>
            <person name="Kivisto A."/>
            <person name="Larjo A."/>
            <person name="Ciranna A."/>
            <person name="Santala V."/>
            <person name="Roos C."/>
            <person name="Karp M."/>
        </authorList>
    </citation>
    <scope>NUCLEOTIDE SEQUENCE [LARGE SCALE GENOMIC DNA]</scope>
    <source>
        <strain evidence="2">DSM 6643</strain>
    </source>
</reference>
<dbReference type="Pfam" id="PF14281">
    <property type="entry name" value="PDDEXK_4"/>
    <property type="match status" value="1"/>
</dbReference>
<dbReference type="STRING" id="1293054.HSACCH_00830"/>
<evidence type="ECO:0000313" key="1">
    <source>
        <dbReference type="EMBL" id="CCU78691.1"/>
    </source>
</evidence>